<proteinExistence type="predicted"/>
<accession>A0ACC6L4T6</accession>
<name>A0ACC6L4T6_9SPHI</name>
<dbReference type="Proteomes" id="UP001246858">
    <property type="component" value="Unassembled WGS sequence"/>
</dbReference>
<reference evidence="1" key="1">
    <citation type="submission" date="2023-07" db="EMBL/GenBank/DDBJ databases">
        <title>Sorghum-associated microbial communities from plants grown in Nebraska, USA.</title>
        <authorList>
            <person name="Schachtman D."/>
        </authorList>
    </citation>
    <scope>NUCLEOTIDE SEQUENCE</scope>
    <source>
        <strain evidence="1">2697</strain>
    </source>
</reference>
<protein>
    <submittedName>
        <fullName evidence="1">Uncharacterized protein</fullName>
    </submittedName>
</protein>
<dbReference type="EMBL" id="JAVDTF010000007">
    <property type="protein sequence ID" value="MDR6786624.1"/>
    <property type="molecule type" value="Genomic_DNA"/>
</dbReference>
<comment type="caution">
    <text evidence="1">The sequence shown here is derived from an EMBL/GenBank/DDBJ whole genome shotgun (WGS) entry which is preliminary data.</text>
</comment>
<gene>
    <name evidence="1" type="ORF">J2X78_005219</name>
</gene>
<keyword evidence="2" id="KW-1185">Reference proteome</keyword>
<organism evidence="1 2">
    <name type="scientific">Pedobacter africanus</name>
    <dbReference type="NCBI Taxonomy" id="151894"/>
    <lineage>
        <taxon>Bacteria</taxon>
        <taxon>Pseudomonadati</taxon>
        <taxon>Bacteroidota</taxon>
        <taxon>Sphingobacteriia</taxon>
        <taxon>Sphingobacteriales</taxon>
        <taxon>Sphingobacteriaceae</taxon>
        <taxon>Pedobacter</taxon>
    </lineage>
</organism>
<sequence length="63" mass="7401">MENEKGLICTIDAAHGAIFTRSIKQWDSTGKKMSRKERIRVTGLIEKYYREFYNPTVVLIDDY</sequence>
<evidence type="ECO:0000313" key="2">
    <source>
        <dbReference type="Proteomes" id="UP001246858"/>
    </source>
</evidence>
<evidence type="ECO:0000313" key="1">
    <source>
        <dbReference type="EMBL" id="MDR6786624.1"/>
    </source>
</evidence>